<protein>
    <recommendedName>
        <fullName evidence="4">Major facilitator superfamily (MFS) profile domain-containing protein</fullName>
    </recommendedName>
</protein>
<evidence type="ECO:0000313" key="2">
    <source>
        <dbReference type="EMBL" id="OGG61769.1"/>
    </source>
</evidence>
<feature type="transmembrane region" description="Helical" evidence="1">
    <location>
        <begin position="20"/>
        <end position="42"/>
    </location>
</feature>
<dbReference type="AlphaFoldDB" id="A0A1F6DK12"/>
<name>A0A1F6DK12_9BACT</name>
<gene>
    <name evidence="2" type="ORF">A3C19_00760</name>
</gene>
<keyword evidence="1" id="KW-0472">Membrane</keyword>
<feature type="transmembrane region" description="Helical" evidence="1">
    <location>
        <begin position="48"/>
        <end position="67"/>
    </location>
</feature>
<sequence length="71" mass="7948">MVEAHFFRRISKRDINSVSVFRGVWPLSYIIGPVVGSVILLYGDYTNLFLITGGFIAVAGVVTTLLIRDFR</sequence>
<organism evidence="2 3">
    <name type="scientific">Candidatus Kaiserbacteria bacterium RIFCSPHIGHO2_02_FULL_54_22</name>
    <dbReference type="NCBI Taxonomy" id="1798495"/>
    <lineage>
        <taxon>Bacteria</taxon>
        <taxon>Candidatus Kaiseribacteriota</taxon>
    </lineage>
</organism>
<dbReference type="Gene3D" id="1.20.1250.20">
    <property type="entry name" value="MFS general substrate transporter like domains"/>
    <property type="match status" value="1"/>
</dbReference>
<evidence type="ECO:0000256" key="1">
    <source>
        <dbReference type="SAM" id="Phobius"/>
    </source>
</evidence>
<dbReference type="SUPFAM" id="SSF103473">
    <property type="entry name" value="MFS general substrate transporter"/>
    <property type="match status" value="1"/>
</dbReference>
<evidence type="ECO:0008006" key="4">
    <source>
        <dbReference type="Google" id="ProtNLM"/>
    </source>
</evidence>
<evidence type="ECO:0000313" key="3">
    <source>
        <dbReference type="Proteomes" id="UP000178532"/>
    </source>
</evidence>
<dbReference type="Proteomes" id="UP000178532">
    <property type="component" value="Unassembled WGS sequence"/>
</dbReference>
<dbReference type="EMBL" id="MFLI01000017">
    <property type="protein sequence ID" value="OGG61769.1"/>
    <property type="molecule type" value="Genomic_DNA"/>
</dbReference>
<proteinExistence type="predicted"/>
<reference evidence="2 3" key="1">
    <citation type="journal article" date="2016" name="Nat. Commun.">
        <title>Thousands of microbial genomes shed light on interconnected biogeochemical processes in an aquifer system.</title>
        <authorList>
            <person name="Anantharaman K."/>
            <person name="Brown C.T."/>
            <person name="Hug L.A."/>
            <person name="Sharon I."/>
            <person name="Castelle C.J."/>
            <person name="Probst A.J."/>
            <person name="Thomas B.C."/>
            <person name="Singh A."/>
            <person name="Wilkins M.J."/>
            <person name="Karaoz U."/>
            <person name="Brodie E.L."/>
            <person name="Williams K.H."/>
            <person name="Hubbard S.S."/>
            <person name="Banfield J.F."/>
        </authorList>
    </citation>
    <scope>NUCLEOTIDE SEQUENCE [LARGE SCALE GENOMIC DNA]</scope>
</reference>
<dbReference type="InterPro" id="IPR036259">
    <property type="entry name" value="MFS_trans_sf"/>
</dbReference>
<keyword evidence="1" id="KW-0812">Transmembrane</keyword>
<keyword evidence="1" id="KW-1133">Transmembrane helix</keyword>
<comment type="caution">
    <text evidence="2">The sequence shown here is derived from an EMBL/GenBank/DDBJ whole genome shotgun (WGS) entry which is preliminary data.</text>
</comment>
<accession>A0A1F6DK12</accession>